<feature type="transmembrane region" description="Helical" evidence="12">
    <location>
        <begin position="231"/>
        <end position="255"/>
    </location>
</feature>
<feature type="transmembrane region" description="Helical" evidence="12">
    <location>
        <begin position="198"/>
        <end position="219"/>
    </location>
</feature>
<dbReference type="NCBIfam" id="TIGR01995">
    <property type="entry name" value="PTS-II-ABC-beta"/>
    <property type="match status" value="1"/>
</dbReference>
<keyword evidence="4" id="KW-0762">Sugar transport</keyword>
<reference evidence="16 17" key="1">
    <citation type="journal article" date="2016" name="Gut Pathog.">
        <title>Whole genome sequencing of "Faecalibaculum rodentium" ALO17, isolated from C57BL/6J laboratory mouse feces.</title>
        <authorList>
            <person name="Lim S."/>
            <person name="Chang D.H."/>
            <person name="Ahn S."/>
            <person name="Kim B.C."/>
        </authorList>
    </citation>
    <scope>NUCLEOTIDE SEQUENCE [LARGE SCALE GENOMIC DNA]</scope>
    <source>
        <strain evidence="16 17">Alo17</strain>
    </source>
</reference>
<dbReference type="InterPro" id="IPR011055">
    <property type="entry name" value="Dup_hybrid_motif"/>
</dbReference>
<dbReference type="NCBIfam" id="TIGR00830">
    <property type="entry name" value="PTBA"/>
    <property type="match status" value="1"/>
</dbReference>
<dbReference type="GO" id="GO:0090589">
    <property type="term" value="F:protein-phosphocysteine-trehalose phosphotransferase system transporter activity"/>
    <property type="evidence" value="ECO:0007669"/>
    <property type="project" value="TreeGrafter"/>
</dbReference>
<dbReference type="Gene3D" id="3.30.1360.60">
    <property type="entry name" value="Glucose permease domain IIB"/>
    <property type="match status" value="1"/>
</dbReference>
<evidence type="ECO:0000256" key="12">
    <source>
        <dbReference type="SAM" id="Phobius"/>
    </source>
</evidence>
<dbReference type="SUPFAM" id="SSF55604">
    <property type="entry name" value="Glucose permease domain IIB"/>
    <property type="match status" value="1"/>
</dbReference>
<keyword evidence="3" id="KW-1003">Cell membrane</keyword>
<dbReference type="Pfam" id="PF00367">
    <property type="entry name" value="PTS_EIIB"/>
    <property type="match status" value="1"/>
</dbReference>
<feature type="transmembrane region" description="Helical" evidence="12">
    <location>
        <begin position="312"/>
        <end position="334"/>
    </location>
</feature>
<feature type="transmembrane region" description="Helical" evidence="12">
    <location>
        <begin position="133"/>
        <end position="160"/>
    </location>
</feature>
<dbReference type="InterPro" id="IPR036878">
    <property type="entry name" value="Glu_permease_IIB"/>
</dbReference>
<dbReference type="PROSITE" id="PS51098">
    <property type="entry name" value="PTS_EIIB_TYPE_1"/>
    <property type="match status" value="1"/>
</dbReference>
<dbReference type="PATRIC" id="fig|1702221.3.peg.2067"/>
<sequence length="653" mass="69009">MNMHRNRRARPLYAPVKLETKKGNAMNYTELGQEILSLVGGRDNVSGLTHCATRLRFNLRDEGKAQTEKLKETPGVLGVVQSGGQYQVIIGNDVNHVYKPIMAICKLDEGGARAQNGEKKGWGSRLIDTITGIFTPVLPAITAAGMLKAVLALCTAFGWLTAADSTYQVLNFMADAAFYFLPVLLANSAAKKFGCNPYIAMLLGGMLLHPNFIAMVTAAKETGEGVSFLGLPVYAASYSSSVIPAILIVLAQSYIEPVADRISPKAIKFFTKPLITALVAGLLGLLVLGPVGYIVATWIADGINALNTYAGWLVPLILGAFFPLMVMTGTHYGIIPIGINNRMTTGFDTIVYPANLCSNIAQGASSFAVALKTKKEKVRELGWSAGITAVCGITEPALYGVNMRYKTPLIAACVGGGAGGLFVGLMGVRNYAGGSPGLMTLPGYIGERGFYDLSNACIGAVIAFVVSFAVTWFLFHDEDEGLKAAAGEETKKEKEAASCLENASVQILAPVSGTLVPLSEVNDPTFAQEILGKGFAIRPADGTFVSPVEGEVVMVFNTEHAIGLRSADGAEVLIHVGLDTVNLNGEHYHALVKAGDKVKPGTPLLKVDLDAVGKAGYDVITPVLVTNTSEFADIVCNAPGQIEAGQPAARAFR</sequence>
<evidence type="ECO:0000313" key="17">
    <source>
        <dbReference type="Proteomes" id="UP000069771"/>
    </source>
</evidence>
<evidence type="ECO:0000256" key="4">
    <source>
        <dbReference type="ARBA" id="ARBA00022597"/>
    </source>
</evidence>
<evidence type="ECO:0000256" key="9">
    <source>
        <dbReference type="ARBA" id="ARBA00022989"/>
    </source>
</evidence>
<dbReference type="CDD" id="cd00212">
    <property type="entry name" value="PTS_IIB_glc"/>
    <property type="match status" value="1"/>
</dbReference>
<evidence type="ECO:0000256" key="11">
    <source>
        <dbReference type="PROSITE-ProRule" id="PRU00421"/>
    </source>
</evidence>
<evidence type="ECO:0000313" key="16">
    <source>
        <dbReference type="EMBL" id="AMK55262.1"/>
    </source>
</evidence>
<dbReference type="InterPro" id="IPR003352">
    <property type="entry name" value="PTS_EIIC"/>
</dbReference>
<keyword evidence="9 12" id="KW-1133">Transmembrane helix</keyword>
<dbReference type="InterPro" id="IPR050558">
    <property type="entry name" value="PTS_Sugar-Specific_Components"/>
</dbReference>
<dbReference type="KEGG" id="fro:AALO17_21280"/>
<dbReference type="STRING" id="1702221.AALO17_21280"/>
<feature type="transmembrane region" description="Helical" evidence="12">
    <location>
        <begin position="407"/>
        <end position="428"/>
    </location>
</feature>
<keyword evidence="5 16" id="KW-0808">Transferase</keyword>
<dbReference type="CDD" id="cd00210">
    <property type="entry name" value="PTS_IIA_glc"/>
    <property type="match status" value="1"/>
</dbReference>
<evidence type="ECO:0000256" key="5">
    <source>
        <dbReference type="ARBA" id="ARBA00022679"/>
    </source>
</evidence>
<dbReference type="PANTHER" id="PTHR30175:SF1">
    <property type="entry name" value="PTS SYSTEM ARBUTIN-, CELLOBIOSE-, AND SALICIN-SPECIFIC EIIBC COMPONENT-RELATED"/>
    <property type="match status" value="1"/>
</dbReference>
<evidence type="ECO:0000256" key="8">
    <source>
        <dbReference type="ARBA" id="ARBA00022777"/>
    </source>
</evidence>
<feature type="domain" description="PTS EIIA type-1" evidence="13">
    <location>
        <begin position="523"/>
        <end position="627"/>
    </location>
</feature>
<proteinExistence type="predicted"/>
<dbReference type="GO" id="GO:0008982">
    <property type="term" value="F:protein-N(PI)-phosphohistidine-sugar phosphotransferase activity"/>
    <property type="evidence" value="ECO:0007669"/>
    <property type="project" value="InterPro"/>
</dbReference>
<evidence type="ECO:0000259" key="15">
    <source>
        <dbReference type="PROSITE" id="PS51103"/>
    </source>
</evidence>
<organism evidence="16 17">
    <name type="scientific">Faecalibaculum rodentium</name>
    <dbReference type="NCBI Taxonomy" id="1702221"/>
    <lineage>
        <taxon>Bacteria</taxon>
        <taxon>Bacillati</taxon>
        <taxon>Bacillota</taxon>
        <taxon>Erysipelotrichia</taxon>
        <taxon>Erysipelotrichales</taxon>
        <taxon>Erysipelotrichaceae</taxon>
        <taxon>Faecalibaculum</taxon>
    </lineage>
</organism>
<dbReference type="EMBL" id="CP011391">
    <property type="protein sequence ID" value="AMK55262.1"/>
    <property type="molecule type" value="Genomic_DNA"/>
</dbReference>
<protein>
    <submittedName>
        <fullName evidence="16">Protein-N-phosphohistidine-sugar phosphotransferase</fullName>
        <ecNumber evidence="16">2.7.1.69</ecNumber>
    </submittedName>
</protein>
<dbReference type="InterPro" id="IPR011297">
    <property type="entry name" value="PTS_IIABC_b_glu"/>
</dbReference>
<dbReference type="InterPro" id="IPR001127">
    <property type="entry name" value="PTS_EIIA_1_perm"/>
</dbReference>
<feature type="domain" description="PTS EIIB type-1" evidence="14">
    <location>
        <begin position="29"/>
        <end position="111"/>
    </location>
</feature>
<dbReference type="PROSITE" id="PS51103">
    <property type="entry name" value="PTS_EIIC_TYPE_1"/>
    <property type="match status" value="1"/>
</dbReference>
<dbReference type="AlphaFoldDB" id="A0A140DX85"/>
<feature type="transmembrane region" description="Helical" evidence="12">
    <location>
        <begin position="166"/>
        <end position="186"/>
    </location>
</feature>
<feature type="transmembrane region" description="Helical" evidence="12">
    <location>
        <begin position="275"/>
        <end position="300"/>
    </location>
</feature>
<dbReference type="GO" id="GO:0009401">
    <property type="term" value="P:phosphoenolpyruvate-dependent sugar phosphotransferase system"/>
    <property type="evidence" value="ECO:0007669"/>
    <property type="project" value="UniProtKB-KW"/>
</dbReference>
<gene>
    <name evidence="16" type="ORF">AALO17_21280</name>
</gene>
<dbReference type="Pfam" id="PF02378">
    <property type="entry name" value="PTS_EIIC"/>
    <property type="match status" value="1"/>
</dbReference>
<dbReference type="InterPro" id="IPR018113">
    <property type="entry name" value="PTrfase_EIIB_Cys"/>
</dbReference>
<dbReference type="SUPFAM" id="SSF51261">
    <property type="entry name" value="Duplicated hybrid motif"/>
    <property type="match status" value="1"/>
</dbReference>
<dbReference type="GO" id="GO:0015771">
    <property type="term" value="P:trehalose transport"/>
    <property type="evidence" value="ECO:0007669"/>
    <property type="project" value="TreeGrafter"/>
</dbReference>
<feature type="active site" description="Phosphocysteine intermediate; for EIIB activity" evidence="11">
    <location>
        <position position="51"/>
    </location>
</feature>
<evidence type="ECO:0000259" key="13">
    <source>
        <dbReference type="PROSITE" id="PS51093"/>
    </source>
</evidence>
<dbReference type="EC" id="2.7.1.69" evidence="16"/>
<evidence type="ECO:0000256" key="10">
    <source>
        <dbReference type="ARBA" id="ARBA00023136"/>
    </source>
</evidence>
<dbReference type="PROSITE" id="PS00371">
    <property type="entry name" value="PTS_EIIA_TYPE_1_HIS"/>
    <property type="match status" value="1"/>
</dbReference>
<keyword evidence="6" id="KW-0598">Phosphotransferase system</keyword>
<keyword evidence="8" id="KW-0418">Kinase</keyword>
<dbReference type="Gene3D" id="2.70.70.10">
    <property type="entry name" value="Glucose Permease (Domain IIA)"/>
    <property type="match status" value="1"/>
</dbReference>
<dbReference type="GO" id="GO:0016301">
    <property type="term" value="F:kinase activity"/>
    <property type="evidence" value="ECO:0007669"/>
    <property type="project" value="UniProtKB-KW"/>
</dbReference>
<keyword evidence="2" id="KW-0813">Transport</keyword>
<dbReference type="PROSITE" id="PS51093">
    <property type="entry name" value="PTS_EIIA_TYPE_1"/>
    <property type="match status" value="1"/>
</dbReference>
<dbReference type="GO" id="GO:0005886">
    <property type="term" value="C:plasma membrane"/>
    <property type="evidence" value="ECO:0007669"/>
    <property type="project" value="UniProtKB-SubCell"/>
</dbReference>
<accession>A0A140DX85</accession>
<evidence type="ECO:0000256" key="2">
    <source>
        <dbReference type="ARBA" id="ARBA00022448"/>
    </source>
</evidence>
<evidence type="ECO:0000259" key="14">
    <source>
        <dbReference type="PROSITE" id="PS51098"/>
    </source>
</evidence>
<evidence type="ECO:0000256" key="6">
    <source>
        <dbReference type="ARBA" id="ARBA00022683"/>
    </source>
</evidence>
<dbReference type="InterPro" id="IPR013013">
    <property type="entry name" value="PTS_EIIC_1"/>
</dbReference>
<feature type="transmembrane region" description="Helical" evidence="12">
    <location>
        <begin position="449"/>
        <end position="475"/>
    </location>
</feature>
<dbReference type="PROSITE" id="PS01035">
    <property type="entry name" value="PTS_EIIB_TYPE_1_CYS"/>
    <property type="match status" value="1"/>
</dbReference>
<feature type="domain" description="PTS EIIC type-1" evidence="15">
    <location>
        <begin position="128"/>
        <end position="486"/>
    </location>
</feature>
<keyword evidence="10 12" id="KW-0472">Membrane</keyword>
<feature type="transmembrane region" description="Helical" evidence="12">
    <location>
        <begin position="381"/>
        <end position="401"/>
    </location>
</feature>
<comment type="subcellular location">
    <subcellularLocation>
        <location evidence="1">Cell membrane</location>
        <topology evidence="1">Multi-pass membrane protein</topology>
    </subcellularLocation>
</comment>
<evidence type="ECO:0000256" key="1">
    <source>
        <dbReference type="ARBA" id="ARBA00004651"/>
    </source>
</evidence>
<dbReference type="Proteomes" id="UP000069771">
    <property type="component" value="Chromosome"/>
</dbReference>
<keyword evidence="7 12" id="KW-0812">Transmembrane</keyword>
<dbReference type="PANTHER" id="PTHR30175">
    <property type="entry name" value="PHOSPHOTRANSFERASE SYSTEM TRANSPORT PROTEIN"/>
    <property type="match status" value="1"/>
</dbReference>
<keyword evidence="17" id="KW-1185">Reference proteome</keyword>
<evidence type="ECO:0000256" key="3">
    <source>
        <dbReference type="ARBA" id="ARBA00022475"/>
    </source>
</evidence>
<dbReference type="FunFam" id="2.70.70.10:FF:000001">
    <property type="entry name" value="PTS system glucose-specific IIA component"/>
    <property type="match status" value="1"/>
</dbReference>
<name>A0A140DX85_9FIRM</name>
<dbReference type="InterPro" id="IPR001996">
    <property type="entry name" value="PTS_IIB_1"/>
</dbReference>
<dbReference type="FunFam" id="3.30.1360.60:FF:000001">
    <property type="entry name" value="PTS system glucose-specific IIBC component PtsG"/>
    <property type="match status" value="1"/>
</dbReference>
<dbReference type="Pfam" id="PF00358">
    <property type="entry name" value="PTS_EIIA_1"/>
    <property type="match status" value="1"/>
</dbReference>
<evidence type="ECO:0000256" key="7">
    <source>
        <dbReference type="ARBA" id="ARBA00022692"/>
    </source>
</evidence>